<name>A0A8X6IN02_NEPPI</name>
<evidence type="ECO:0000313" key="3">
    <source>
        <dbReference type="Proteomes" id="UP000887013"/>
    </source>
</evidence>
<organism evidence="2 3">
    <name type="scientific">Nephila pilipes</name>
    <name type="common">Giant wood spider</name>
    <name type="synonym">Nephila maculata</name>
    <dbReference type="NCBI Taxonomy" id="299642"/>
    <lineage>
        <taxon>Eukaryota</taxon>
        <taxon>Metazoa</taxon>
        <taxon>Ecdysozoa</taxon>
        <taxon>Arthropoda</taxon>
        <taxon>Chelicerata</taxon>
        <taxon>Arachnida</taxon>
        <taxon>Araneae</taxon>
        <taxon>Araneomorphae</taxon>
        <taxon>Entelegynae</taxon>
        <taxon>Araneoidea</taxon>
        <taxon>Nephilidae</taxon>
        <taxon>Nephila</taxon>
    </lineage>
</organism>
<feature type="region of interest" description="Disordered" evidence="1">
    <location>
        <begin position="1"/>
        <end position="76"/>
    </location>
</feature>
<reference evidence="2" key="1">
    <citation type="submission" date="2020-08" db="EMBL/GenBank/DDBJ databases">
        <title>Multicomponent nature underlies the extraordinary mechanical properties of spider dragline silk.</title>
        <authorList>
            <person name="Kono N."/>
            <person name="Nakamura H."/>
            <person name="Mori M."/>
            <person name="Yoshida Y."/>
            <person name="Ohtoshi R."/>
            <person name="Malay A.D."/>
            <person name="Moran D.A.P."/>
            <person name="Tomita M."/>
            <person name="Numata K."/>
            <person name="Arakawa K."/>
        </authorList>
    </citation>
    <scope>NUCLEOTIDE SEQUENCE</scope>
</reference>
<comment type="caution">
    <text evidence="2">The sequence shown here is derived from an EMBL/GenBank/DDBJ whole genome shotgun (WGS) entry which is preliminary data.</text>
</comment>
<protein>
    <submittedName>
        <fullName evidence="2">Uncharacterized protein</fullName>
    </submittedName>
</protein>
<proteinExistence type="predicted"/>
<feature type="compositionally biased region" description="Polar residues" evidence="1">
    <location>
        <begin position="49"/>
        <end position="76"/>
    </location>
</feature>
<evidence type="ECO:0000256" key="1">
    <source>
        <dbReference type="SAM" id="MobiDB-lite"/>
    </source>
</evidence>
<sequence length="76" mass="7973">MAAASGDAHGPFSSMERARGRGPIDGARGVWKPAVSSPRPINEQHRSSHSANAPMNEHTIPTTTPALSTRVSVSVQ</sequence>
<dbReference type="Proteomes" id="UP000887013">
    <property type="component" value="Unassembled WGS sequence"/>
</dbReference>
<accession>A0A8X6IN02</accession>
<evidence type="ECO:0000313" key="2">
    <source>
        <dbReference type="EMBL" id="GFS49909.1"/>
    </source>
</evidence>
<gene>
    <name evidence="2" type="ORF">NPIL_448391</name>
</gene>
<dbReference type="EMBL" id="BMAW01045415">
    <property type="protein sequence ID" value="GFS49909.1"/>
    <property type="molecule type" value="Genomic_DNA"/>
</dbReference>
<dbReference type="AlphaFoldDB" id="A0A8X6IN02"/>
<keyword evidence="3" id="KW-1185">Reference proteome</keyword>